<dbReference type="InterPro" id="IPR023187">
    <property type="entry name" value="Tscrpt_reg_MarR-type_CS"/>
</dbReference>
<evidence type="ECO:0000256" key="1">
    <source>
        <dbReference type="ARBA" id="ARBA00023015"/>
    </source>
</evidence>
<evidence type="ECO:0000256" key="2">
    <source>
        <dbReference type="ARBA" id="ARBA00023125"/>
    </source>
</evidence>
<dbReference type="InterPro" id="IPR000835">
    <property type="entry name" value="HTH_MarR-typ"/>
</dbReference>
<evidence type="ECO:0000313" key="6">
    <source>
        <dbReference type="Proteomes" id="UP000244162"/>
    </source>
</evidence>
<comment type="caution">
    <text evidence="5">The sequence shown here is derived from an EMBL/GenBank/DDBJ whole genome shotgun (WGS) entry which is preliminary data.</text>
</comment>
<keyword evidence="1" id="KW-0805">Transcription regulation</keyword>
<dbReference type="InterPro" id="IPR036390">
    <property type="entry name" value="WH_DNA-bd_sf"/>
</dbReference>
<dbReference type="AlphaFoldDB" id="A0A2T5FXM5"/>
<dbReference type="InterPro" id="IPR036388">
    <property type="entry name" value="WH-like_DNA-bd_sf"/>
</dbReference>
<keyword evidence="3" id="KW-0804">Transcription</keyword>
<dbReference type="PRINTS" id="PR00598">
    <property type="entry name" value="HTHMARR"/>
</dbReference>
<evidence type="ECO:0000313" key="5">
    <source>
        <dbReference type="EMBL" id="PTQ10879.1"/>
    </source>
</evidence>
<reference evidence="5 6" key="1">
    <citation type="submission" date="2017-09" db="EMBL/GenBank/DDBJ databases">
        <title>Sphingomonas panjinensis sp.nov., isolated from oil-contaminated soil.</title>
        <authorList>
            <person name="Wang L."/>
            <person name="Chen L."/>
        </authorList>
    </citation>
    <scope>NUCLEOTIDE SEQUENCE [LARGE SCALE GENOMIC DNA]</scope>
    <source>
        <strain evidence="5 6">FW-11</strain>
    </source>
</reference>
<keyword evidence="2" id="KW-0238">DNA-binding</keyword>
<dbReference type="PANTHER" id="PTHR33164:SF64">
    <property type="entry name" value="TRANSCRIPTIONAL REGULATOR SLYA"/>
    <property type="match status" value="1"/>
</dbReference>
<evidence type="ECO:0000259" key="4">
    <source>
        <dbReference type="PROSITE" id="PS50995"/>
    </source>
</evidence>
<dbReference type="Proteomes" id="UP000244162">
    <property type="component" value="Unassembled WGS sequence"/>
</dbReference>
<feature type="domain" description="HTH marR-type" evidence="4">
    <location>
        <begin position="4"/>
        <end position="137"/>
    </location>
</feature>
<dbReference type="SUPFAM" id="SSF46785">
    <property type="entry name" value="Winged helix' DNA-binding domain"/>
    <property type="match status" value="1"/>
</dbReference>
<accession>A0A2T5FXM5</accession>
<organism evidence="5 6">
    <name type="scientific">Sphingomonas oleivorans</name>
    <dbReference type="NCBI Taxonomy" id="1735121"/>
    <lineage>
        <taxon>Bacteria</taxon>
        <taxon>Pseudomonadati</taxon>
        <taxon>Pseudomonadota</taxon>
        <taxon>Alphaproteobacteria</taxon>
        <taxon>Sphingomonadales</taxon>
        <taxon>Sphingomonadaceae</taxon>
        <taxon>Sphingomonas</taxon>
    </lineage>
</organism>
<sequence>MYRTRNLVARLFRLPRLYRRHMDRSLTPLGLSQATALPVMLLGRLGDGTRPGVLADELGVEGPSLARILDQLVRSGLIERHPDPTDGRAKTLHLTAAGRALAEQAEMIMAVIREKLFAGIADEDIDTTIRVLTRMEEALNAADMTPLGQ</sequence>
<dbReference type="RefSeq" id="WP_107967904.1">
    <property type="nucleotide sequence ID" value="NZ_NWBU01000009.1"/>
</dbReference>
<dbReference type="PANTHER" id="PTHR33164">
    <property type="entry name" value="TRANSCRIPTIONAL REGULATOR, MARR FAMILY"/>
    <property type="match status" value="1"/>
</dbReference>
<name>A0A2T5FXM5_9SPHN</name>
<dbReference type="InterPro" id="IPR039422">
    <property type="entry name" value="MarR/SlyA-like"/>
</dbReference>
<dbReference type="EMBL" id="NWBU01000009">
    <property type="protein sequence ID" value="PTQ10879.1"/>
    <property type="molecule type" value="Genomic_DNA"/>
</dbReference>
<dbReference type="GO" id="GO:0003700">
    <property type="term" value="F:DNA-binding transcription factor activity"/>
    <property type="evidence" value="ECO:0007669"/>
    <property type="project" value="InterPro"/>
</dbReference>
<dbReference type="GO" id="GO:0003677">
    <property type="term" value="F:DNA binding"/>
    <property type="evidence" value="ECO:0007669"/>
    <property type="project" value="UniProtKB-KW"/>
</dbReference>
<proteinExistence type="predicted"/>
<dbReference type="SMART" id="SM00347">
    <property type="entry name" value="HTH_MARR"/>
    <property type="match status" value="1"/>
</dbReference>
<gene>
    <name evidence="5" type="ORF">CLG96_10845</name>
</gene>
<protein>
    <submittedName>
        <fullName evidence="5">MarR family transcriptional regulator</fullName>
    </submittedName>
</protein>
<dbReference type="Pfam" id="PF12802">
    <property type="entry name" value="MarR_2"/>
    <property type="match status" value="1"/>
</dbReference>
<dbReference type="GO" id="GO:0006950">
    <property type="term" value="P:response to stress"/>
    <property type="evidence" value="ECO:0007669"/>
    <property type="project" value="TreeGrafter"/>
</dbReference>
<dbReference type="OrthoDB" id="582199at2"/>
<keyword evidence="6" id="KW-1185">Reference proteome</keyword>
<dbReference type="PROSITE" id="PS50995">
    <property type="entry name" value="HTH_MARR_2"/>
    <property type="match status" value="1"/>
</dbReference>
<evidence type="ECO:0000256" key="3">
    <source>
        <dbReference type="ARBA" id="ARBA00023163"/>
    </source>
</evidence>
<dbReference type="Gene3D" id="1.10.10.10">
    <property type="entry name" value="Winged helix-like DNA-binding domain superfamily/Winged helix DNA-binding domain"/>
    <property type="match status" value="1"/>
</dbReference>
<dbReference type="PROSITE" id="PS01117">
    <property type="entry name" value="HTH_MARR_1"/>
    <property type="match status" value="1"/>
</dbReference>